<keyword evidence="2" id="KW-1185">Reference proteome</keyword>
<evidence type="ECO:0008006" key="3">
    <source>
        <dbReference type="Google" id="ProtNLM"/>
    </source>
</evidence>
<sequence>MSTPLHPQNVIAMVWDFDKTLIPGYMQEPIFGAFGVDETAFWREVNALPGFFARLGVTLHPDTAYLNHLLTYVHHGRMPGLTNARLRELGREIRFHPGLPDFFERIQRRLEEDPESRRFELRLEHYVVSTGLKAMIEGSAIRPFVNGIWASEFLESPAPPGFDPDATVDLDLPTYEALLPETQGISQIAVAYDNTSKTRALFEINKGSNVNATIEVNSTMRPEDRRVPFHHMIYIADGPSDVPAFSVMRQNRGTGYAVYDPANPLSLRQVDRLRRDGRIDHYGPADYREGSPTSDWLMMQVERIAAQIVDERKSALKARVGEAPHHLPH</sequence>
<evidence type="ECO:0000313" key="1">
    <source>
        <dbReference type="EMBL" id="BDU73662.1"/>
    </source>
</evidence>
<reference evidence="2" key="1">
    <citation type="journal article" date="2023" name="Int. J. Syst. Evol. Microbiol.">
        <title>Mesoterricola silvestris gen. nov., sp. nov., Mesoterricola sediminis sp. nov., Geothrix oryzae sp. nov., Geothrix edaphica sp. nov., Geothrix rubra sp. nov., and Geothrix limicola sp. nov., six novel members of Acidobacteriota isolated from soils.</title>
        <authorList>
            <person name="Itoh H."/>
            <person name="Sugisawa Y."/>
            <person name="Mise K."/>
            <person name="Xu Z."/>
            <person name="Kuniyasu M."/>
            <person name="Ushijima N."/>
            <person name="Kawano K."/>
            <person name="Kobayashi E."/>
            <person name="Shiratori Y."/>
            <person name="Masuda Y."/>
            <person name="Senoo K."/>
        </authorList>
    </citation>
    <scope>NUCLEOTIDE SEQUENCE [LARGE SCALE GENOMIC DNA]</scope>
    <source>
        <strain evidence="2">W79</strain>
    </source>
</reference>
<name>A0AA48GLM1_9BACT</name>
<dbReference type="KEGG" id="msil:METEAL_28360"/>
<protein>
    <recommendedName>
        <fullName evidence="3">Haloacid dehalogenase-like hydrolase</fullName>
    </recommendedName>
</protein>
<dbReference type="InterPro" id="IPR036412">
    <property type="entry name" value="HAD-like_sf"/>
</dbReference>
<dbReference type="AlphaFoldDB" id="A0AA48GLM1"/>
<accession>A0AA48GLM1</accession>
<dbReference type="Proteomes" id="UP001238179">
    <property type="component" value="Chromosome"/>
</dbReference>
<dbReference type="Gene3D" id="3.40.50.1000">
    <property type="entry name" value="HAD superfamily/HAD-like"/>
    <property type="match status" value="1"/>
</dbReference>
<proteinExistence type="predicted"/>
<dbReference type="EMBL" id="AP027080">
    <property type="protein sequence ID" value="BDU73662.1"/>
    <property type="molecule type" value="Genomic_DNA"/>
</dbReference>
<evidence type="ECO:0000313" key="2">
    <source>
        <dbReference type="Proteomes" id="UP001238179"/>
    </source>
</evidence>
<dbReference type="RefSeq" id="WP_316412333.1">
    <property type="nucleotide sequence ID" value="NZ_AP027080.1"/>
</dbReference>
<organism evidence="1 2">
    <name type="scientific">Mesoterricola silvestris</name>
    <dbReference type="NCBI Taxonomy" id="2927979"/>
    <lineage>
        <taxon>Bacteria</taxon>
        <taxon>Pseudomonadati</taxon>
        <taxon>Acidobacteriota</taxon>
        <taxon>Holophagae</taxon>
        <taxon>Holophagales</taxon>
        <taxon>Holophagaceae</taxon>
        <taxon>Mesoterricola</taxon>
    </lineage>
</organism>
<gene>
    <name evidence="1" type="ORF">METEAL_28360</name>
</gene>
<dbReference type="InterPro" id="IPR023214">
    <property type="entry name" value="HAD_sf"/>
</dbReference>
<dbReference type="SUPFAM" id="SSF56784">
    <property type="entry name" value="HAD-like"/>
    <property type="match status" value="1"/>
</dbReference>